<name>A0ACC1NW93_9HYPO</name>
<organism evidence="1 2">
    <name type="scientific">Zarea fungicola</name>
    <dbReference type="NCBI Taxonomy" id="93591"/>
    <lineage>
        <taxon>Eukaryota</taxon>
        <taxon>Fungi</taxon>
        <taxon>Dikarya</taxon>
        <taxon>Ascomycota</taxon>
        <taxon>Pezizomycotina</taxon>
        <taxon>Sordariomycetes</taxon>
        <taxon>Hypocreomycetidae</taxon>
        <taxon>Hypocreales</taxon>
        <taxon>Cordycipitaceae</taxon>
        <taxon>Zarea</taxon>
    </lineage>
</organism>
<sequence length="205" mass="22938">MPQLIWQAYLVVCRLLNAACAPSRDPFAICFALLLLKEVLANVWVSRVYRMVKNDERNIIPFLPIQLGGMGSALFLVAVKDEATSERHSRVMMIAMAWGALNVNFSGRLQQQYAGPRFAAAVNWIATAVFFTALLVMDQFYSPVPALSRLYARACVILCTLMTITSGTVSKRPEEGFPGRCWRRTLISWDARQTYVPTNGPDNNS</sequence>
<protein>
    <submittedName>
        <fullName evidence="1">Uncharacterized protein</fullName>
    </submittedName>
</protein>
<dbReference type="Proteomes" id="UP001143910">
    <property type="component" value="Unassembled WGS sequence"/>
</dbReference>
<evidence type="ECO:0000313" key="1">
    <source>
        <dbReference type="EMBL" id="KAJ2982593.1"/>
    </source>
</evidence>
<keyword evidence="2" id="KW-1185">Reference proteome</keyword>
<proteinExistence type="predicted"/>
<accession>A0ACC1NW93</accession>
<gene>
    <name evidence="1" type="ORF">NQ176_g1291</name>
</gene>
<comment type="caution">
    <text evidence="1">The sequence shown here is derived from an EMBL/GenBank/DDBJ whole genome shotgun (WGS) entry which is preliminary data.</text>
</comment>
<evidence type="ECO:0000313" key="2">
    <source>
        <dbReference type="Proteomes" id="UP001143910"/>
    </source>
</evidence>
<reference evidence="1" key="1">
    <citation type="submission" date="2022-08" db="EMBL/GenBank/DDBJ databases">
        <title>Genome Sequence of Lecanicillium fungicola.</title>
        <authorList>
            <person name="Buettner E."/>
        </authorList>
    </citation>
    <scope>NUCLEOTIDE SEQUENCE</scope>
    <source>
        <strain evidence="1">Babe33</strain>
    </source>
</reference>
<dbReference type="EMBL" id="JANJQO010000068">
    <property type="protein sequence ID" value="KAJ2982593.1"/>
    <property type="molecule type" value="Genomic_DNA"/>
</dbReference>